<sequence>MRWITGAGSLIELLNLAVEEEYGDFLLRVTAADGTEIGSFATVTDLQNNVNLDGLRSVDDREFEGLQRV</sequence>
<evidence type="ECO:0000313" key="2">
    <source>
        <dbReference type="Proteomes" id="UP000234331"/>
    </source>
</evidence>
<dbReference type="RefSeq" id="WP_101830762.1">
    <property type="nucleotide sequence ID" value="NZ_FZMO01000064.1"/>
</dbReference>
<accession>A0A2I2KMB2</accession>
<evidence type="ECO:0000313" key="1">
    <source>
        <dbReference type="EMBL" id="SNQ46805.1"/>
    </source>
</evidence>
<dbReference type="AlphaFoldDB" id="A0A2I2KMB2"/>
<gene>
    <name evidence="1" type="ORF">FRACA_1560015</name>
</gene>
<name>A0A2I2KMB2_9ACTN</name>
<protein>
    <submittedName>
        <fullName evidence="1">Uncharacterized protein</fullName>
    </submittedName>
</protein>
<organism evidence="1 2">
    <name type="scientific">Frankia canadensis</name>
    <dbReference type="NCBI Taxonomy" id="1836972"/>
    <lineage>
        <taxon>Bacteria</taxon>
        <taxon>Bacillati</taxon>
        <taxon>Actinomycetota</taxon>
        <taxon>Actinomycetes</taxon>
        <taxon>Frankiales</taxon>
        <taxon>Frankiaceae</taxon>
        <taxon>Frankia</taxon>
    </lineage>
</organism>
<dbReference type="Proteomes" id="UP000234331">
    <property type="component" value="Unassembled WGS sequence"/>
</dbReference>
<proteinExistence type="predicted"/>
<keyword evidence="2" id="KW-1185">Reference proteome</keyword>
<dbReference type="EMBL" id="FZMO01000064">
    <property type="protein sequence ID" value="SNQ46805.1"/>
    <property type="molecule type" value="Genomic_DNA"/>
</dbReference>
<reference evidence="1 2" key="1">
    <citation type="submission" date="2017-06" db="EMBL/GenBank/DDBJ databases">
        <authorList>
            <person name="Kim H.J."/>
            <person name="Triplett B.A."/>
        </authorList>
    </citation>
    <scope>NUCLEOTIDE SEQUENCE [LARGE SCALE GENOMIC DNA]</scope>
    <source>
        <strain evidence="1">FRACA_ARgP5</strain>
    </source>
</reference>